<organism evidence="9 10">
    <name type="scientific">Actinocatenispora thailandica</name>
    <dbReference type="NCBI Taxonomy" id="227318"/>
    <lineage>
        <taxon>Bacteria</taxon>
        <taxon>Bacillati</taxon>
        <taxon>Actinomycetota</taxon>
        <taxon>Actinomycetes</taxon>
        <taxon>Micromonosporales</taxon>
        <taxon>Micromonosporaceae</taxon>
        <taxon>Actinocatenispora</taxon>
    </lineage>
</organism>
<feature type="domain" description="RNA polymerase sigma-70 region 4" evidence="8">
    <location>
        <begin position="412"/>
        <end position="462"/>
    </location>
</feature>
<protein>
    <submittedName>
        <fullName evidence="9">RNA polymerase principal sigma factor HrdB</fullName>
    </submittedName>
</protein>
<evidence type="ECO:0000259" key="7">
    <source>
        <dbReference type="Pfam" id="PF04542"/>
    </source>
</evidence>
<dbReference type="InterPro" id="IPR007630">
    <property type="entry name" value="RNA_pol_sigma70_r4"/>
</dbReference>
<dbReference type="InterPro" id="IPR000943">
    <property type="entry name" value="RNA_pol_sigma70"/>
</dbReference>
<sequence length="491" mass="53536">MTANVFPAPHRSHRQDEVGESRIQQEFSALVRRQAGRPSRAALDEFLARHGLTSDAVGPLLAELAASYAPANGAEPTAPAAPIPEQRSALAPDSVRASSQSVADAGEDLVGDWLRTGRLTNEQVATTAADHELSGGETAELYDLLRDSGVSLERPDVTGGRRPVDRSVGELPVGDALGRYLKQIGRYRLIDAGREVELWSAISQGAQADAELSSDRQETLDQQARLREISAVGRRAHEELVCANLRLVVSIARGYQVRGLDLADLVQFGNLGVMRAADKFDGSKGYKFSTYATWWIRQSITRGLADTGRTIRLPVHMAEQVDKVRRAQWLLTARLDREPTTAEIAEKAGLEPGAVDAIRDLDRPMVSLDAPIGTDGDSHLADFVVDRGVMSDPVEWVTASAQESDVDRALRATLSEREYEIVCRRYGIRFDAAQTLDEIGAALGVTRERIRQIVKKALGKLRDSDTIAPLYSYLSDGPAPSEVAEGRGERR</sequence>
<feature type="domain" description="RNA polymerase sigma-70 region 2" evidence="7">
    <location>
        <begin position="241"/>
        <end position="309"/>
    </location>
</feature>
<dbReference type="PANTHER" id="PTHR30603">
    <property type="entry name" value="RNA POLYMERASE SIGMA FACTOR RPO"/>
    <property type="match status" value="1"/>
</dbReference>
<evidence type="ECO:0000256" key="3">
    <source>
        <dbReference type="ARBA" id="ARBA00023125"/>
    </source>
</evidence>
<evidence type="ECO:0000313" key="9">
    <source>
        <dbReference type="EMBL" id="BCJ37157.1"/>
    </source>
</evidence>
<dbReference type="PANTHER" id="PTHR30603:SF60">
    <property type="entry name" value="RNA POLYMERASE SIGMA FACTOR RPOD"/>
    <property type="match status" value="1"/>
</dbReference>
<dbReference type="InterPro" id="IPR036388">
    <property type="entry name" value="WH-like_DNA-bd_sf"/>
</dbReference>
<accession>A0A7R7DTA4</accession>
<dbReference type="Pfam" id="PF04542">
    <property type="entry name" value="Sigma70_r2"/>
    <property type="match status" value="1"/>
</dbReference>
<dbReference type="PRINTS" id="PR00046">
    <property type="entry name" value="SIGMA70FCT"/>
</dbReference>
<dbReference type="RefSeq" id="WP_203963411.1">
    <property type="nucleotide sequence ID" value="NZ_AP023355.1"/>
</dbReference>
<keyword evidence="1" id="KW-0805">Transcription regulation</keyword>
<keyword evidence="10" id="KW-1185">Reference proteome</keyword>
<dbReference type="GO" id="GO:0016987">
    <property type="term" value="F:sigma factor activity"/>
    <property type="evidence" value="ECO:0007669"/>
    <property type="project" value="UniProtKB-KW"/>
</dbReference>
<dbReference type="GO" id="GO:0006352">
    <property type="term" value="P:DNA-templated transcription initiation"/>
    <property type="evidence" value="ECO:0007669"/>
    <property type="project" value="InterPro"/>
</dbReference>
<feature type="domain" description="RNA polymerase sigma-70 region 3" evidence="6">
    <location>
        <begin position="319"/>
        <end position="390"/>
    </location>
</feature>
<dbReference type="EMBL" id="AP023355">
    <property type="protein sequence ID" value="BCJ37157.1"/>
    <property type="molecule type" value="Genomic_DNA"/>
</dbReference>
<keyword evidence="4" id="KW-0804">Transcription</keyword>
<dbReference type="Gene3D" id="1.10.601.10">
    <property type="entry name" value="RNA Polymerase Primary Sigma Factor"/>
    <property type="match status" value="1"/>
</dbReference>
<dbReference type="SUPFAM" id="SSF88946">
    <property type="entry name" value="Sigma2 domain of RNA polymerase sigma factors"/>
    <property type="match status" value="1"/>
</dbReference>
<evidence type="ECO:0000256" key="2">
    <source>
        <dbReference type="ARBA" id="ARBA00023082"/>
    </source>
</evidence>
<dbReference type="SUPFAM" id="SSF88659">
    <property type="entry name" value="Sigma3 and sigma4 domains of RNA polymerase sigma factors"/>
    <property type="match status" value="2"/>
</dbReference>
<dbReference type="Pfam" id="PF04539">
    <property type="entry name" value="Sigma70_r3"/>
    <property type="match status" value="1"/>
</dbReference>
<dbReference type="InterPro" id="IPR014284">
    <property type="entry name" value="RNA_pol_sigma-70_dom"/>
</dbReference>
<evidence type="ECO:0000256" key="4">
    <source>
        <dbReference type="ARBA" id="ARBA00023163"/>
    </source>
</evidence>
<dbReference type="Proteomes" id="UP000611640">
    <property type="component" value="Chromosome"/>
</dbReference>
<reference evidence="9 10" key="1">
    <citation type="submission" date="2020-08" db="EMBL/GenBank/DDBJ databases">
        <title>Whole genome shotgun sequence of Actinocatenispora thailandica NBRC 105041.</title>
        <authorList>
            <person name="Komaki H."/>
            <person name="Tamura T."/>
        </authorList>
    </citation>
    <scope>NUCLEOTIDE SEQUENCE [LARGE SCALE GENOMIC DNA]</scope>
    <source>
        <strain evidence="9 10">NBRC 105041</strain>
    </source>
</reference>
<dbReference type="KEGG" id="atl:Athai_46600"/>
<dbReference type="InterPro" id="IPR007627">
    <property type="entry name" value="RNA_pol_sigma70_r2"/>
</dbReference>
<proteinExistence type="predicted"/>
<dbReference type="CDD" id="cd06171">
    <property type="entry name" value="Sigma70_r4"/>
    <property type="match status" value="1"/>
</dbReference>
<dbReference type="AlphaFoldDB" id="A0A7R7DTA4"/>
<dbReference type="NCBIfam" id="TIGR02937">
    <property type="entry name" value="sigma70-ECF"/>
    <property type="match status" value="1"/>
</dbReference>
<dbReference type="GO" id="GO:0003677">
    <property type="term" value="F:DNA binding"/>
    <property type="evidence" value="ECO:0007669"/>
    <property type="project" value="UniProtKB-KW"/>
</dbReference>
<dbReference type="InterPro" id="IPR013324">
    <property type="entry name" value="RNA_pol_sigma_r3/r4-like"/>
</dbReference>
<evidence type="ECO:0000313" key="10">
    <source>
        <dbReference type="Proteomes" id="UP000611640"/>
    </source>
</evidence>
<name>A0A7R7DTA4_9ACTN</name>
<dbReference type="Pfam" id="PF04545">
    <property type="entry name" value="Sigma70_r4"/>
    <property type="match status" value="1"/>
</dbReference>
<evidence type="ECO:0000256" key="1">
    <source>
        <dbReference type="ARBA" id="ARBA00023015"/>
    </source>
</evidence>
<evidence type="ECO:0000259" key="8">
    <source>
        <dbReference type="Pfam" id="PF04545"/>
    </source>
</evidence>
<keyword evidence="2" id="KW-0731">Sigma factor</keyword>
<evidence type="ECO:0000259" key="6">
    <source>
        <dbReference type="Pfam" id="PF04539"/>
    </source>
</evidence>
<gene>
    <name evidence="9" type="primary">hrdB</name>
    <name evidence="9" type="ORF">Athai_46600</name>
</gene>
<feature type="region of interest" description="Disordered" evidence="5">
    <location>
        <begin position="1"/>
        <end position="20"/>
    </location>
</feature>
<keyword evidence="3" id="KW-0238">DNA-binding</keyword>
<dbReference type="InterPro" id="IPR007624">
    <property type="entry name" value="RNA_pol_sigma70_r3"/>
</dbReference>
<dbReference type="InterPro" id="IPR013325">
    <property type="entry name" value="RNA_pol_sigma_r2"/>
</dbReference>
<dbReference type="InterPro" id="IPR050239">
    <property type="entry name" value="Sigma-70_RNA_pol_init_factors"/>
</dbReference>
<dbReference type="Gene3D" id="1.10.10.10">
    <property type="entry name" value="Winged helix-like DNA-binding domain superfamily/Winged helix DNA-binding domain"/>
    <property type="match status" value="2"/>
</dbReference>
<evidence type="ECO:0000256" key="5">
    <source>
        <dbReference type="SAM" id="MobiDB-lite"/>
    </source>
</evidence>